<dbReference type="InterPro" id="IPR009057">
    <property type="entry name" value="Homeodomain-like_sf"/>
</dbReference>
<dbReference type="PANTHER" id="PTHR46796">
    <property type="entry name" value="HTH-TYPE TRANSCRIPTIONAL ACTIVATOR RHAS-RELATED"/>
    <property type="match status" value="1"/>
</dbReference>
<accession>K6Y493</accession>
<dbReference type="PROSITE" id="PS00041">
    <property type="entry name" value="HTH_ARAC_FAMILY_1"/>
    <property type="match status" value="1"/>
</dbReference>
<dbReference type="InterPro" id="IPR014710">
    <property type="entry name" value="RmlC-like_jellyroll"/>
</dbReference>
<evidence type="ECO:0000256" key="4">
    <source>
        <dbReference type="ARBA" id="ARBA00023163"/>
    </source>
</evidence>
<dbReference type="Gene3D" id="1.10.10.60">
    <property type="entry name" value="Homeodomain-like"/>
    <property type="match status" value="2"/>
</dbReference>
<dbReference type="SUPFAM" id="SSF46689">
    <property type="entry name" value="Homeodomain-like"/>
    <property type="match status" value="2"/>
</dbReference>
<dbReference type="AlphaFoldDB" id="K6Y493"/>
<dbReference type="STRING" id="1127673.GLIP_0435"/>
<reference evidence="6 7" key="1">
    <citation type="journal article" date="2017" name="Antonie Van Leeuwenhoek">
        <title>Rhizobium rhizosphaerae sp. nov., a novel species isolated from rice rhizosphere.</title>
        <authorList>
            <person name="Zhao J.J."/>
            <person name="Zhang J."/>
            <person name="Zhang R.J."/>
            <person name="Zhang C.W."/>
            <person name="Yin H.Q."/>
            <person name="Zhang X.X."/>
        </authorList>
    </citation>
    <scope>NUCLEOTIDE SEQUENCE [LARGE SCALE GENOMIC DNA]</scope>
    <source>
        <strain evidence="6 7">E3</strain>
    </source>
</reference>
<dbReference type="InterPro" id="IPR018062">
    <property type="entry name" value="HTH_AraC-typ_CS"/>
</dbReference>
<dbReference type="InterPro" id="IPR050204">
    <property type="entry name" value="AraC_XylS_family_regulators"/>
</dbReference>
<dbReference type="PROSITE" id="PS01124">
    <property type="entry name" value="HTH_ARAC_FAMILY_2"/>
    <property type="match status" value="1"/>
</dbReference>
<keyword evidence="1" id="KW-0805">Transcription regulation</keyword>
<dbReference type="OrthoDB" id="5740883at2"/>
<sequence length="235" mass="26812">MQSTLSIRAYSRQKVQHAHDFNQLVLPLRGVINIAVGDFNGKVTPGECVVVKSSEVHQFTADSEARFVVADMHFLPDNLLNSSTRVFTINQPLFRFLSFLEAQLEYQVNKDLEETCFATFYALLGEQRIFKLLDRRIREVIAYVEANFVDVLTINTLANVACLSPTQFKKLFKQQIGLTASQYLVKFRMEKAQALLIHTDSPVQIVAEQVGYTDYTAFSRRFTQYFGLPPSKIAR</sequence>
<proteinExistence type="predicted"/>
<dbReference type="Gene3D" id="2.60.120.10">
    <property type="entry name" value="Jelly Rolls"/>
    <property type="match status" value="1"/>
</dbReference>
<keyword evidence="7" id="KW-1185">Reference proteome</keyword>
<gene>
    <name evidence="6" type="ORF">GLIP_0435</name>
</gene>
<evidence type="ECO:0000256" key="3">
    <source>
        <dbReference type="ARBA" id="ARBA00023159"/>
    </source>
</evidence>
<keyword evidence="2" id="KW-0238">DNA-binding</keyword>
<comment type="caution">
    <text evidence="6">The sequence shown here is derived from an EMBL/GenBank/DDBJ whole genome shotgun (WGS) entry which is preliminary data.</text>
</comment>
<protein>
    <submittedName>
        <fullName evidence="6">AraC family regulatory protein</fullName>
    </submittedName>
</protein>
<evidence type="ECO:0000313" key="6">
    <source>
        <dbReference type="EMBL" id="GAC13082.1"/>
    </source>
</evidence>
<dbReference type="InterPro" id="IPR018060">
    <property type="entry name" value="HTH_AraC"/>
</dbReference>
<dbReference type="EMBL" id="BAEN01000014">
    <property type="protein sequence ID" value="GAC13082.1"/>
    <property type="molecule type" value="Genomic_DNA"/>
</dbReference>
<dbReference type="Proteomes" id="UP000006334">
    <property type="component" value="Unassembled WGS sequence"/>
</dbReference>
<evidence type="ECO:0000259" key="5">
    <source>
        <dbReference type="PROSITE" id="PS01124"/>
    </source>
</evidence>
<dbReference type="GO" id="GO:0003700">
    <property type="term" value="F:DNA-binding transcription factor activity"/>
    <property type="evidence" value="ECO:0007669"/>
    <property type="project" value="InterPro"/>
</dbReference>
<dbReference type="GO" id="GO:0043565">
    <property type="term" value="F:sequence-specific DNA binding"/>
    <property type="evidence" value="ECO:0007669"/>
    <property type="project" value="InterPro"/>
</dbReference>
<dbReference type="RefSeq" id="WP_008842902.1">
    <property type="nucleotide sequence ID" value="NZ_BAEN01000014.1"/>
</dbReference>
<keyword evidence="4" id="KW-0804">Transcription</keyword>
<keyword evidence="3" id="KW-0010">Activator</keyword>
<dbReference type="eggNOG" id="COG0662">
    <property type="taxonomic scope" value="Bacteria"/>
</dbReference>
<organism evidence="6 7">
    <name type="scientific">Aliiglaciecola lipolytica E3</name>
    <dbReference type="NCBI Taxonomy" id="1127673"/>
    <lineage>
        <taxon>Bacteria</taxon>
        <taxon>Pseudomonadati</taxon>
        <taxon>Pseudomonadota</taxon>
        <taxon>Gammaproteobacteria</taxon>
        <taxon>Alteromonadales</taxon>
        <taxon>Alteromonadaceae</taxon>
        <taxon>Aliiglaciecola</taxon>
    </lineage>
</organism>
<dbReference type="SUPFAM" id="SSF51215">
    <property type="entry name" value="Regulatory protein AraC"/>
    <property type="match status" value="1"/>
</dbReference>
<evidence type="ECO:0000313" key="7">
    <source>
        <dbReference type="Proteomes" id="UP000006334"/>
    </source>
</evidence>
<dbReference type="SMART" id="SM00342">
    <property type="entry name" value="HTH_ARAC"/>
    <property type="match status" value="1"/>
</dbReference>
<feature type="domain" description="HTH araC/xylS-type" evidence="5">
    <location>
        <begin position="138"/>
        <end position="235"/>
    </location>
</feature>
<dbReference type="Pfam" id="PF12833">
    <property type="entry name" value="HTH_18"/>
    <property type="match status" value="1"/>
</dbReference>
<dbReference type="InterPro" id="IPR037923">
    <property type="entry name" value="HTH-like"/>
</dbReference>
<evidence type="ECO:0000256" key="1">
    <source>
        <dbReference type="ARBA" id="ARBA00023015"/>
    </source>
</evidence>
<dbReference type="eggNOG" id="COG4977">
    <property type="taxonomic scope" value="Bacteria"/>
</dbReference>
<evidence type="ECO:0000256" key="2">
    <source>
        <dbReference type="ARBA" id="ARBA00023125"/>
    </source>
</evidence>
<name>K6Y493_9ALTE</name>